<feature type="compositionally biased region" description="Basic and acidic residues" evidence="1">
    <location>
        <begin position="162"/>
        <end position="174"/>
    </location>
</feature>
<proteinExistence type="predicted"/>
<evidence type="ECO:0000313" key="3">
    <source>
        <dbReference type="Proteomes" id="UP001153269"/>
    </source>
</evidence>
<feature type="region of interest" description="Disordered" evidence="1">
    <location>
        <begin position="158"/>
        <end position="191"/>
    </location>
</feature>
<dbReference type="EMBL" id="CADEAL010001557">
    <property type="protein sequence ID" value="CAB1433386.1"/>
    <property type="molecule type" value="Genomic_DNA"/>
</dbReference>
<gene>
    <name evidence="2" type="ORF">PLEPLA_LOCUS21476</name>
</gene>
<evidence type="ECO:0000313" key="2">
    <source>
        <dbReference type="EMBL" id="CAB1433386.1"/>
    </source>
</evidence>
<sequence>MDSTASPQGVCVQACSRRARSRASGIAPSYGIMQTPPEAETGVADEDKKKKIHKSVVVSKPACGCLPPEKCRLCIFFSEPEKIPVDISPLCLLPTGDFTAIEVVTFQTPPPPPPLPPARLKGFPGSGFHLLGTGTSWCLPLQSFHPYLFGHGLRGRTRKTTRHSEEETQHRHDNNNSADWQRGKGSFAGHM</sequence>
<name>A0A9N7UM91_PLEPL</name>
<protein>
    <submittedName>
        <fullName evidence="2">Uncharacterized protein</fullName>
    </submittedName>
</protein>
<keyword evidence="3" id="KW-1185">Reference proteome</keyword>
<evidence type="ECO:0000256" key="1">
    <source>
        <dbReference type="SAM" id="MobiDB-lite"/>
    </source>
</evidence>
<dbReference type="AlphaFoldDB" id="A0A9N7UM91"/>
<comment type="caution">
    <text evidence="2">The sequence shown here is derived from an EMBL/GenBank/DDBJ whole genome shotgun (WGS) entry which is preliminary data.</text>
</comment>
<reference evidence="2" key="1">
    <citation type="submission" date="2020-03" db="EMBL/GenBank/DDBJ databases">
        <authorList>
            <person name="Weist P."/>
        </authorList>
    </citation>
    <scope>NUCLEOTIDE SEQUENCE</scope>
</reference>
<dbReference type="Proteomes" id="UP001153269">
    <property type="component" value="Unassembled WGS sequence"/>
</dbReference>
<accession>A0A9N7UM91</accession>
<organism evidence="2 3">
    <name type="scientific">Pleuronectes platessa</name>
    <name type="common">European plaice</name>
    <dbReference type="NCBI Taxonomy" id="8262"/>
    <lineage>
        <taxon>Eukaryota</taxon>
        <taxon>Metazoa</taxon>
        <taxon>Chordata</taxon>
        <taxon>Craniata</taxon>
        <taxon>Vertebrata</taxon>
        <taxon>Euteleostomi</taxon>
        <taxon>Actinopterygii</taxon>
        <taxon>Neopterygii</taxon>
        <taxon>Teleostei</taxon>
        <taxon>Neoteleostei</taxon>
        <taxon>Acanthomorphata</taxon>
        <taxon>Carangaria</taxon>
        <taxon>Pleuronectiformes</taxon>
        <taxon>Pleuronectoidei</taxon>
        <taxon>Pleuronectidae</taxon>
        <taxon>Pleuronectes</taxon>
    </lineage>
</organism>